<feature type="compositionally biased region" description="Polar residues" evidence="10">
    <location>
        <begin position="476"/>
        <end position="485"/>
    </location>
</feature>
<feature type="compositionally biased region" description="Low complexity" evidence="10">
    <location>
        <begin position="826"/>
        <end position="840"/>
    </location>
</feature>
<feature type="binding site" evidence="9">
    <location>
        <position position="58"/>
    </location>
    <ligand>
        <name>ATP</name>
        <dbReference type="ChEBI" id="CHEBI:30616"/>
    </ligand>
</feature>
<accession>A0ABQ9X3V8</accession>
<evidence type="ECO:0000256" key="5">
    <source>
        <dbReference type="ARBA" id="ARBA00022777"/>
    </source>
</evidence>
<name>A0ABQ9X3V8_9EUKA</name>
<feature type="region of interest" description="Disordered" evidence="10">
    <location>
        <begin position="349"/>
        <end position="438"/>
    </location>
</feature>
<feature type="compositionally biased region" description="Basic residues" evidence="10">
    <location>
        <begin position="351"/>
        <end position="361"/>
    </location>
</feature>
<feature type="compositionally biased region" description="Low complexity" evidence="10">
    <location>
        <begin position="682"/>
        <end position="699"/>
    </location>
</feature>
<keyword evidence="3 12" id="KW-0808">Transferase</keyword>
<comment type="catalytic activity">
    <reaction evidence="7">
        <text>L-threonyl-[protein] + ATP = O-phospho-L-threonyl-[protein] + ADP + H(+)</text>
        <dbReference type="Rhea" id="RHEA:46608"/>
        <dbReference type="Rhea" id="RHEA-COMP:11060"/>
        <dbReference type="Rhea" id="RHEA-COMP:11605"/>
        <dbReference type="ChEBI" id="CHEBI:15378"/>
        <dbReference type="ChEBI" id="CHEBI:30013"/>
        <dbReference type="ChEBI" id="CHEBI:30616"/>
        <dbReference type="ChEBI" id="CHEBI:61977"/>
        <dbReference type="ChEBI" id="CHEBI:456216"/>
        <dbReference type="EC" id="2.7.11.1"/>
    </reaction>
</comment>
<evidence type="ECO:0000313" key="12">
    <source>
        <dbReference type="EMBL" id="KAK2946460.1"/>
    </source>
</evidence>
<feature type="compositionally biased region" description="Low complexity" evidence="10">
    <location>
        <begin position="581"/>
        <end position="602"/>
    </location>
</feature>
<dbReference type="Proteomes" id="UP001281761">
    <property type="component" value="Unassembled WGS sequence"/>
</dbReference>
<dbReference type="PANTHER" id="PTHR22967">
    <property type="entry name" value="SERINE/THREONINE PROTEIN KINASE"/>
    <property type="match status" value="1"/>
</dbReference>
<comment type="catalytic activity">
    <reaction evidence="8">
        <text>L-seryl-[protein] + ATP = O-phospho-L-seryl-[protein] + ADP + H(+)</text>
        <dbReference type="Rhea" id="RHEA:17989"/>
        <dbReference type="Rhea" id="RHEA-COMP:9863"/>
        <dbReference type="Rhea" id="RHEA-COMP:11604"/>
        <dbReference type="ChEBI" id="CHEBI:15378"/>
        <dbReference type="ChEBI" id="CHEBI:29999"/>
        <dbReference type="ChEBI" id="CHEBI:30616"/>
        <dbReference type="ChEBI" id="CHEBI:83421"/>
        <dbReference type="ChEBI" id="CHEBI:456216"/>
        <dbReference type="EC" id="2.7.11.1"/>
    </reaction>
</comment>
<evidence type="ECO:0000256" key="1">
    <source>
        <dbReference type="ARBA" id="ARBA00012513"/>
    </source>
</evidence>
<dbReference type="SUPFAM" id="SSF56112">
    <property type="entry name" value="Protein kinase-like (PK-like)"/>
    <property type="match status" value="1"/>
</dbReference>
<evidence type="ECO:0000256" key="7">
    <source>
        <dbReference type="ARBA" id="ARBA00047899"/>
    </source>
</evidence>
<dbReference type="SMART" id="SM00220">
    <property type="entry name" value="S_TKc"/>
    <property type="match status" value="1"/>
</dbReference>
<feature type="compositionally biased region" description="Polar residues" evidence="10">
    <location>
        <begin position="397"/>
        <end position="417"/>
    </location>
</feature>
<feature type="compositionally biased region" description="Low complexity" evidence="10">
    <location>
        <begin position="756"/>
        <end position="770"/>
    </location>
</feature>
<feature type="compositionally biased region" description="Low complexity" evidence="10">
    <location>
        <begin position="706"/>
        <end position="726"/>
    </location>
</feature>
<dbReference type="GO" id="GO:0004674">
    <property type="term" value="F:protein serine/threonine kinase activity"/>
    <property type="evidence" value="ECO:0007669"/>
    <property type="project" value="UniProtKB-EC"/>
</dbReference>
<evidence type="ECO:0000256" key="10">
    <source>
        <dbReference type="SAM" id="MobiDB-lite"/>
    </source>
</evidence>
<keyword evidence="6 9" id="KW-0067">ATP-binding</keyword>
<feature type="domain" description="Protein kinase" evidence="11">
    <location>
        <begin position="29"/>
        <end position="319"/>
    </location>
</feature>
<evidence type="ECO:0000256" key="2">
    <source>
        <dbReference type="ARBA" id="ARBA00022527"/>
    </source>
</evidence>
<feature type="compositionally biased region" description="Low complexity" evidence="10">
    <location>
        <begin position="554"/>
        <end position="572"/>
    </location>
</feature>
<dbReference type="InterPro" id="IPR000719">
    <property type="entry name" value="Prot_kinase_dom"/>
</dbReference>
<dbReference type="PROSITE" id="PS50011">
    <property type="entry name" value="PROTEIN_KINASE_DOM"/>
    <property type="match status" value="1"/>
</dbReference>
<keyword evidence="13" id="KW-1185">Reference proteome</keyword>
<protein>
    <recommendedName>
        <fullName evidence="1">non-specific serine/threonine protein kinase</fullName>
        <ecNumber evidence="1">2.7.11.1</ecNumber>
    </recommendedName>
</protein>
<dbReference type="PANTHER" id="PTHR22967:SF57">
    <property type="entry name" value="AUXILIN, ISOFORM A-RELATED"/>
    <property type="match status" value="1"/>
</dbReference>
<dbReference type="EMBL" id="JARBJD010000228">
    <property type="protein sequence ID" value="KAK2946460.1"/>
    <property type="molecule type" value="Genomic_DNA"/>
</dbReference>
<feature type="compositionally biased region" description="Low complexity" evidence="10">
    <location>
        <begin position="627"/>
        <end position="652"/>
    </location>
</feature>
<proteinExistence type="predicted"/>
<reference evidence="12 13" key="1">
    <citation type="journal article" date="2022" name="bioRxiv">
        <title>Genomics of Preaxostyla Flagellates Illuminates Evolutionary Transitions and the Path Towards Mitochondrial Loss.</title>
        <authorList>
            <person name="Novak L.V.F."/>
            <person name="Treitli S.C."/>
            <person name="Pyrih J."/>
            <person name="Halakuc P."/>
            <person name="Pipaliya S.V."/>
            <person name="Vacek V."/>
            <person name="Brzon O."/>
            <person name="Soukal P."/>
            <person name="Eme L."/>
            <person name="Dacks J.B."/>
            <person name="Karnkowska A."/>
            <person name="Elias M."/>
            <person name="Hampl V."/>
        </authorList>
    </citation>
    <scope>NUCLEOTIDE SEQUENCE [LARGE SCALE GENOMIC DNA]</scope>
    <source>
        <strain evidence="12">NAU3</strain>
        <tissue evidence="12">Gut</tissue>
    </source>
</reference>
<dbReference type="InterPro" id="IPR011009">
    <property type="entry name" value="Kinase-like_dom_sf"/>
</dbReference>
<dbReference type="Gene3D" id="1.10.510.10">
    <property type="entry name" value="Transferase(Phosphotransferase) domain 1"/>
    <property type="match status" value="1"/>
</dbReference>
<feature type="compositionally biased region" description="Low complexity" evidence="10">
    <location>
        <begin position="777"/>
        <end position="799"/>
    </location>
</feature>
<keyword evidence="2" id="KW-0723">Serine/threonine-protein kinase</keyword>
<dbReference type="Pfam" id="PF00069">
    <property type="entry name" value="Pkinase"/>
    <property type="match status" value="1"/>
</dbReference>
<organism evidence="12 13">
    <name type="scientific">Blattamonas nauphoetae</name>
    <dbReference type="NCBI Taxonomy" id="2049346"/>
    <lineage>
        <taxon>Eukaryota</taxon>
        <taxon>Metamonada</taxon>
        <taxon>Preaxostyla</taxon>
        <taxon>Oxymonadida</taxon>
        <taxon>Blattamonas</taxon>
    </lineage>
</organism>
<evidence type="ECO:0000256" key="6">
    <source>
        <dbReference type="ARBA" id="ARBA00022840"/>
    </source>
</evidence>
<evidence type="ECO:0000256" key="3">
    <source>
        <dbReference type="ARBA" id="ARBA00022679"/>
    </source>
</evidence>
<feature type="region of interest" description="Disordered" evidence="10">
    <location>
        <begin position="474"/>
        <end position="799"/>
    </location>
</feature>
<comment type="caution">
    <text evidence="12">The sequence shown here is derived from an EMBL/GenBank/DDBJ whole genome shotgun (WGS) entry which is preliminary data.</text>
</comment>
<sequence length="849" mass="94474">MSLKKLLTSITKTVQSVASEPIRVGQYNLEKRKMIGEGGYSTVFLAVDPTSQKEYALKRMVASSQENIRDIENEINFMKNLRHENIVQLIHTETNQLADRKREYLLLQEFCPSTLMSEMNSVATTTRLTEIQIDMVFEQILNGIIYMHMQSPPIFHRDIKIENIFHSADGKYKIGDFGSATTALIDPSSLSSAAIVALEEDITKKTTPCYRSPEMVDLYRKQTIGTKADIWALGCILYTMCFYENPFENGGDLAILNVSYNYPTPEQFESEEYQRLQGKGAPRPYFTKELLGLIDFMLEPSPDKRPDALQVMVKYCEMMGKEYPSNLPYPNPPSAPSIQPRSLKIFDAKAKPKAKQRARPKPLKELTIADLERIAKKHSRDEDEDDFDESKPLRFSDQPSKVSTDTWQAPQKQPSAYVQQKPPQTRVQQQPPTHTMSQEDFFSGTTQMPVSSFDSSFSQQQTSLVTSGSFFDGFDNDTTNQNEISGFTPMDGYQSVGGAGGQSQTQQQPETFEGFQRIDQQTVDGFDEPESFFSADAMGLLMGSGGQSDFSNVTPQQTSQPQPQPVQTTPAQPIQPPPQQPQQKQTSTDFSSFFSTTESQPQNQSENVFDSFFSQPSSNTTQQAQTQPKSQSSDFDSFFSSQPAQQSSPTPSNVVTFDQPPPARPQPVSSPSRQFAPPPPQQQAQQQHNIVQSTPQPFQQSPPPQQHQQFQSHPPAAAQAPQTDSSPFPPFVAFTQPPQDTSSADAISMMYSSNKPSSNATSLTSSLSPAEMNAMFGSGQQSQPQSQLGQVQHQQQPSDVDVLSSFFVSQPQQGMMSSNNGMQFSQPGMAAQGQQQAPGPNNELFQFFQ</sequence>
<evidence type="ECO:0000256" key="8">
    <source>
        <dbReference type="ARBA" id="ARBA00048679"/>
    </source>
</evidence>
<keyword evidence="4 9" id="KW-0547">Nucleotide-binding</keyword>
<keyword evidence="5 12" id="KW-0418">Kinase</keyword>
<feature type="compositionally biased region" description="Polar residues" evidence="10">
    <location>
        <begin position="736"/>
        <end position="755"/>
    </location>
</feature>
<dbReference type="EC" id="2.7.11.1" evidence="1"/>
<feature type="compositionally biased region" description="Low complexity" evidence="10">
    <location>
        <begin position="418"/>
        <end position="433"/>
    </location>
</feature>
<gene>
    <name evidence="12" type="ORF">BLNAU_18625</name>
</gene>
<feature type="region of interest" description="Disordered" evidence="10">
    <location>
        <begin position="812"/>
        <end position="849"/>
    </location>
</feature>
<feature type="compositionally biased region" description="Polar residues" evidence="10">
    <location>
        <begin position="603"/>
        <end position="626"/>
    </location>
</feature>
<evidence type="ECO:0000259" key="11">
    <source>
        <dbReference type="PROSITE" id="PS50011"/>
    </source>
</evidence>
<feature type="compositionally biased region" description="Polar residues" evidence="10">
    <location>
        <begin position="812"/>
        <end position="825"/>
    </location>
</feature>
<evidence type="ECO:0000256" key="4">
    <source>
        <dbReference type="ARBA" id="ARBA00022741"/>
    </source>
</evidence>
<dbReference type="InterPro" id="IPR017441">
    <property type="entry name" value="Protein_kinase_ATP_BS"/>
</dbReference>
<evidence type="ECO:0000256" key="9">
    <source>
        <dbReference type="PROSITE-ProRule" id="PRU10141"/>
    </source>
</evidence>
<dbReference type="PROSITE" id="PS00107">
    <property type="entry name" value="PROTEIN_KINASE_ATP"/>
    <property type="match status" value="1"/>
</dbReference>
<evidence type="ECO:0000313" key="13">
    <source>
        <dbReference type="Proteomes" id="UP001281761"/>
    </source>
</evidence>